<comment type="caution">
    <text evidence="11">The sequence shown here is derived from an EMBL/GenBank/DDBJ whole genome shotgun (WGS) entry which is preliminary data.</text>
</comment>
<dbReference type="InterPro" id="IPR003594">
    <property type="entry name" value="HATPase_dom"/>
</dbReference>
<proteinExistence type="predicted"/>
<comment type="catalytic activity">
    <reaction evidence="1">
        <text>ATP + protein L-histidine = ADP + protein N-phospho-L-histidine.</text>
        <dbReference type="EC" id="2.7.13.3"/>
    </reaction>
</comment>
<dbReference type="Proteomes" id="UP001597365">
    <property type="component" value="Unassembled WGS sequence"/>
</dbReference>
<dbReference type="PANTHER" id="PTHR24421:SF10">
    <property type="entry name" value="NITRATE_NITRITE SENSOR PROTEIN NARQ"/>
    <property type="match status" value="1"/>
</dbReference>
<feature type="transmembrane region" description="Helical" evidence="9">
    <location>
        <begin position="46"/>
        <end position="66"/>
    </location>
</feature>
<keyword evidence="9" id="KW-1133">Transmembrane helix</keyword>
<evidence type="ECO:0000313" key="12">
    <source>
        <dbReference type="Proteomes" id="UP001597365"/>
    </source>
</evidence>
<gene>
    <name evidence="11" type="ORF">ACFSJS_26705</name>
</gene>
<reference evidence="12" key="1">
    <citation type="journal article" date="2019" name="Int. J. Syst. Evol. Microbiol.">
        <title>The Global Catalogue of Microorganisms (GCM) 10K type strain sequencing project: providing services to taxonomists for standard genome sequencing and annotation.</title>
        <authorList>
            <consortium name="The Broad Institute Genomics Platform"/>
            <consortium name="The Broad Institute Genome Sequencing Center for Infectious Disease"/>
            <person name="Wu L."/>
            <person name="Ma J."/>
        </authorList>
    </citation>
    <scope>NUCLEOTIDE SEQUENCE [LARGE SCALE GENOMIC DNA]</scope>
    <source>
        <strain evidence="12">CGMCC 4.7455</strain>
    </source>
</reference>
<keyword evidence="6 11" id="KW-0418">Kinase</keyword>
<keyword evidence="5" id="KW-0547">Nucleotide-binding</keyword>
<feature type="transmembrane region" description="Helical" evidence="9">
    <location>
        <begin position="175"/>
        <end position="197"/>
    </location>
</feature>
<evidence type="ECO:0000259" key="10">
    <source>
        <dbReference type="SMART" id="SM00387"/>
    </source>
</evidence>
<feature type="domain" description="Histidine kinase/HSP90-like ATPase" evidence="10">
    <location>
        <begin position="341"/>
        <end position="431"/>
    </location>
</feature>
<evidence type="ECO:0000313" key="11">
    <source>
        <dbReference type="EMBL" id="MFD1833205.1"/>
    </source>
</evidence>
<dbReference type="GO" id="GO:0016301">
    <property type="term" value="F:kinase activity"/>
    <property type="evidence" value="ECO:0007669"/>
    <property type="project" value="UniProtKB-KW"/>
</dbReference>
<feature type="transmembrane region" description="Helical" evidence="9">
    <location>
        <begin position="120"/>
        <end position="145"/>
    </location>
</feature>
<dbReference type="Gene3D" id="1.20.5.1930">
    <property type="match status" value="1"/>
</dbReference>
<evidence type="ECO:0000256" key="4">
    <source>
        <dbReference type="ARBA" id="ARBA00022679"/>
    </source>
</evidence>
<dbReference type="InterPro" id="IPR036890">
    <property type="entry name" value="HATPase_C_sf"/>
</dbReference>
<keyword evidence="9" id="KW-0812">Transmembrane</keyword>
<dbReference type="InterPro" id="IPR011712">
    <property type="entry name" value="Sig_transdc_His_kin_sub3_dim/P"/>
</dbReference>
<keyword evidence="4" id="KW-0808">Transferase</keyword>
<accession>A0ABW4PSS5</accession>
<organism evidence="11 12">
    <name type="scientific">Streptomyces desertarenae</name>
    <dbReference type="NCBI Taxonomy" id="2666184"/>
    <lineage>
        <taxon>Bacteria</taxon>
        <taxon>Bacillati</taxon>
        <taxon>Actinomycetota</taxon>
        <taxon>Actinomycetes</taxon>
        <taxon>Kitasatosporales</taxon>
        <taxon>Streptomycetaceae</taxon>
        <taxon>Streptomyces</taxon>
    </lineage>
</organism>
<evidence type="ECO:0000256" key="2">
    <source>
        <dbReference type="ARBA" id="ARBA00012438"/>
    </source>
</evidence>
<keyword evidence="12" id="KW-1185">Reference proteome</keyword>
<name>A0ABW4PSS5_9ACTN</name>
<feature type="transmembrane region" description="Helical" evidence="9">
    <location>
        <begin position="22"/>
        <end position="40"/>
    </location>
</feature>
<dbReference type="Pfam" id="PF07730">
    <property type="entry name" value="HisKA_3"/>
    <property type="match status" value="1"/>
</dbReference>
<protein>
    <recommendedName>
        <fullName evidence="2">histidine kinase</fullName>
        <ecNumber evidence="2">2.7.13.3</ecNumber>
    </recommendedName>
</protein>
<dbReference type="CDD" id="cd16917">
    <property type="entry name" value="HATPase_UhpB-NarQ-NarX-like"/>
    <property type="match status" value="1"/>
</dbReference>
<keyword evidence="8" id="KW-0902">Two-component regulatory system</keyword>
<evidence type="ECO:0000256" key="5">
    <source>
        <dbReference type="ARBA" id="ARBA00022741"/>
    </source>
</evidence>
<dbReference type="RefSeq" id="WP_380904846.1">
    <property type="nucleotide sequence ID" value="NZ_JBHUFU010000027.1"/>
</dbReference>
<evidence type="ECO:0000256" key="9">
    <source>
        <dbReference type="SAM" id="Phobius"/>
    </source>
</evidence>
<evidence type="ECO:0000256" key="7">
    <source>
        <dbReference type="ARBA" id="ARBA00022840"/>
    </source>
</evidence>
<evidence type="ECO:0000256" key="6">
    <source>
        <dbReference type="ARBA" id="ARBA00022777"/>
    </source>
</evidence>
<keyword evidence="9" id="KW-0472">Membrane</keyword>
<dbReference type="EMBL" id="JBHUFU010000027">
    <property type="protein sequence ID" value="MFD1833205.1"/>
    <property type="molecule type" value="Genomic_DNA"/>
</dbReference>
<evidence type="ECO:0000256" key="1">
    <source>
        <dbReference type="ARBA" id="ARBA00000085"/>
    </source>
</evidence>
<dbReference type="SUPFAM" id="SSF55874">
    <property type="entry name" value="ATPase domain of HSP90 chaperone/DNA topoisomerase II/histidine kinase"/>
    <property type="match status" value="1"/>
</dbReference>
<dbReference type="Gene3D" id="3.30.565.10">
    <property type="entry name" value="Histidine kinase-like ATPase, C-terminal domain"/>
    <property type="match status" value="1"/>
</dbReference>
<evidence type="ECO:0000256" key="3">
    <source>
        <dbReference type="ARBA" id="ARBA00022553"/>
    </source>
</evidence>
<dbReference type="PANTHER" id="PTHR24421">
    <property type="entry name" value="NITRATE/NITRITE SENSOR PROTEIN NARX-RELATED"/>
    <property type="match status" value="1"/>
</dbReference>
<sequence>MRASGLPAAPRRLQPDVRIRQTVLRFPSAIGYILVCFGTGLLGVVLLYLVVVVFALCLVGMGFLLLPTALRVLRRYADFHRGQVGRLTGREVRTAYRDRAVHAPPDAGPSLRDPAVRKDLVWLLAHSSLGTALCVLALSVCGGVVDWLTAPVWWKLAPGERDAIIALTVDSWGKAIAALGVGLGYAVVAMAVTWLLARVHGGASRRLLSARPRAGLAQRVRELATTRAEALDAHDAELRRIERDLHDGAQAGIVAVSMRLGMIKRALAVRPEQVPEMLDATQQLTEQALQSLRQLVRGIYPPVLADRGLVDAVRALAGLCEVPTRIDVDDAGGPPPRAPAAVEAAAYFVVSEALANVAKHSGARTALVWLRITENTVSIRVEDDGRGGASEGAGGGVLGLRRRVAAFDGTAELFSPPGGPTVLKVEIPCGS</sequence>
<dbReference type="Pfam" id="PF02518">
    <property type="entry name" value="HATPase_c"/>
    <property type="match status" value="1"/>
</dbReference>
<keyword evidence="3" id="KW-0597">Phosphoprotein</keyword>
<dbReference type="InterPro" id="IPR025828">
    <property type="entry name" value="Put_sensor_dom"/>
</dbReference>
<dbReference type="InterPro" id="IPR050482">
    <property type="entry name" value="Sensor_HK_TwoCompSys"/>
</dbReference>
<dbReference type="Pfam" id="PF13796">
    <property type="entry name" value="Sensor"/>
    <property type="match status" value="1"/>
</dbReference>
<dbReference type="EC" id="2.7.13.3" evidence="2"/>
<evidence type="ECO:0000256" key="8">
    <source>
        <dbReference type="ARBA" id="ARBA00023012"/>
    </source>
</evidence>
<dbReference type="SMART" id="SM00387">
    <property type="entry name" value="HATPase_c"/>
    <property type="match status" value="1"/>
</dbReference>
<keyword evidence="7" id="KW-0067">ATP-binding</keyword>